<dbReference type="AlphaFoldDB" id="A0A0F6SD82"/>
<dbReference type="KEGG" id="samy:DB32_000137"/>
<gene>
    <name evidence="1" type="ORF">DB32_000137</name>
</gene>
<proteinExistence type="predicted"/>
<evidence type="ECO:0000313" key="1">
    <source>
        <dbReference type="EMBL" id="AKF02989.1"/>
    </source>
</evidence>
<dbReference type="Proteomes" id="UP000034883">
    <property type="component" value="Chromosome"/>
</dbReference>
<organism evidence="1 2">
    <name type="scientific">Sandaracinus amylolyticus</name>
    <dbReference type="NCBI Taxonomy" id="927083"/>
    <lineage>
        <taxon>Bacteria</taxon>
        <taxon>Pseudomonadati</taxon>
        <taxon>Myxococcota</taxon>
        <taxon>Polyangia</taxon>
        <taxon>Polyangiales</taxon>
        <taxon>Sandaracinaceae</taxon>
        <taxon>Sandaracinus</taxon>
    </lineage>
</organism>
<reference evidence="1 2" key="1">
    <citation type="submission" date="2015-03" db="EMBL/GenBank/DDBJ databases">
        <title>Genome assembly of Sandaracinus amylolyticus DSM 53668.</title>
        <authorList>
            <person name="Sharma G."/>
            <person name="Subramanian S."/>
        </authorList>
    </citation>
    <scope>NUCLEOTIDE SEQUENCE [LARGE SCALE GENOMIC DNA]</scope>
    <source>
        <strain evidence="1 2">DSM 53668</strain>
    </source>
</reference>
<keyword evidence="2" id="KW-1185">Reference proteome</keyword>
<dbReference type="RefSeq" id="WP_053230471.1">
    <property type="nucleotide sequence ID" value="NZ_CP011125.1"/>
</dbReference>
<dbReference type="OrthoDB" id="3468707at2"/>
<evidence type="ECO:0000313" key="2">
    <source>
        <dbReference type="Proteomes" id="UP000034883"/>
    </source>
</evidence>
<name>A0A0F6SD82_9BACT</name>
<dbReference type="EMBL" id="CP011125">
    <property type="protein sequence ID" value="AKF02989.1"/>
    <property type="molecule type" value="Genomic_DNA"/>
</dbReference>
<accession>A0A0F6SD82</accession>
<sequence length="197" mass="21981">MWSWLRGKTAPSIAEPPRDVIVPRVYDARLADELVGVLERERDVMILEPLVGELVIGYGFDLPRRYQGVALRDLERLGIATSELRGVATDNLLRMLGDRVYCVQAGPLFEVRVGHHLDASTLVVDAFWDDLRDELEADVVVAVIDRDHVLACSVESTETVETLALIVSDEAERSGRVLSEDLLLWTGAWELLDESDA</sequence>
<protein>
    <submittedName>
        <fullName evidence="1">Uncharacterized protein</fullName>
    </submittedName>
</protein>